<name>A0A6A4H2A7_9AGAR</name>
<keyword evidence="4" id="KW-1185">Reference proteome</keyword>
<dbReference type="Proteomes" id="UP000799118">
    <property type="component" value="Unassembled WGS sequence"/>
</dbReference>
<feature type="chain" id="PRO_5025539287" evidence="2">
    <location>
        <begin position="20"/>
        <end position="67"/>
    </location>
</feature>
<dbReference type="EMBL" id="ML769612">
    <property type="protein sequence ID" value="KAE9391810.1"/>
    <property type="molecule type" value="Genomic_DNA"/>
</dbReference>
<reference evidence="3" key="1">
    <citation type="journal article" date="2019" name="Environ. Microbiol.">
        <title>Fungal ecological strategies reflected in gene transcription - a case study of two litter decomposers.</title>
        <authorList>
            <person name="Barbi F."/>
            <person name="Kohler A."/>
            <person name="Barry K."/>
            <person name="Baskaran P."/>
            <person name="Daum C."/>
            <person name="Fauchery L."/>
            <person name="Ihrmark K."/>
            <person name="Kuo A."/>
            <person name="LaButti K."/>
            <person name="Lipzen A."/>
            <person name="Morin E."/>
            <person name="Grigoriev I.V."/>
            <person name="Henrissat B."/>
            <person name="Lindahl B."/>
            <person name="Martin F."/>
        </authorList>
    </citation>
    <scope>NUCLEOTIDE SEQUENCE</scope>
    <source>
        <strain evidence="3">JB14</strain>
    </source>
</reference>
<evidence type="ECO:0000256" key="1">
    <source>
        <dbReference type="SAM" id="MobiDB-lite"/>
    </source>
</evidence>
<protein>
    <submittedName>
        <fullName evidence="3">Uncharacterized protein</fullName>
    </submittedName>
</protein>
<sequence>MVHACAVVTALLTVGAASAVAFPSNAASTGPLSRRAPPGQPGQPGPCRPPPPGQQSHPNGSQQAHFH</sequence>
<accession>A0A6A4H2A7</accession>
<feature type="compositionally biased region" description="Low complexity" evidence="1">
    <location>
        <begin position="54"/>
        <end position="67"/>
    </location>
</feature>
<feature type="compositionally biased region" description="Pro residues" evidence="1">
    <location>
        <begin position="38"/>
        <end position="53"/>
    </location>
</feature>
<evidence type="ECO:0000256" key="2">
    <source>
        <dbReference type="SAM" id="SignalP"/>
    </source>
</evidence>
<gene>
    <name evidence="3" type="ORF">BT96DRAFT_1000949</name>
</gene>
<feature type="region of interest" description="Disordered" evidence="1">
    <location>
        <begin position="24"/>
        <end position="67"/>
    </location>
</feature>
<proteinExistence type="predicted"/>
<dbReference type="AlphaFoldDB" id="A0A6A4H2A7"/>
<organism evidence="3 4">
    <name type="scientific">Gymnopus androsaceus JB14</name>
    <dbReference type="NCBI Taxonomy" id="1447944"/>
    <lineage>
        <taxon>Eukaryota</taxon>
        <taxon>Fungi</taxon>
        <taxon>Dikarya</taxon>
        <taxon>Basidiomycota</taxon>
        <taxon>Agaricomycotina</taxon>
        <taxon>Agaricomycetes</taxon>
        <taxon>Agaricomycetidae</taxon>
        <taxon>Agaricales</taxon>
        <taxon>Marasmiineae</taxon>
        <taxon>Omphalotaceae</taxon>
        <taxon>Gymnopus</taxon>
    </lineage>
</organism>
<evidence type="ECO:0000313" key="4">
    <source>
        <dbReference type="Proteomes" id="UP000799118"/>
    </source>
</evidence>
<keyword evidence="2" id="KW-0732">Signal</keyword>
<feature type="signal peptide" evidence="2">
    <location>
        <begin position="1"/>
        <end position="19"/>
    </location>
</feature>
<evidence type="ECO:0000313" key="3">
    <source>
        <dbReference type="EMBL" id="KAE9391810.1"/>
    </source>
</evidence>